<dbReference type="Gene3D" id="3.10.105.10">
    <property type="entry name" value="Dipeptide-binding Protein, Domain 3"/>
    <property type="match status" value="1"/>
</dbReference>
<dbReference type="GO" id="GO:0043190">
    <property type="term" value="C:ATP-binding cassette (ABC) transporter complex"/>
    <property type="evidence" value="ECO:0007669"/>
    <property type="project" value="InterPro"/>
</dbReference>
<evidence type="ECO:0000313" key="6">
    <source>
        <dbReference type="EMBL" id="KGA21145.1"/>
    </source>
</evidence>
<name>A0A094QA86_9ZZZZ</name>
<evidence type="ECO:0000256" key="1">
    <source>
        <dbReference type="ARBA" id="ARBA00004196"/>
    </source>
</evidence>
<dbReference type="Gene3D" id="3.90.76.10">
    <property type="entry name" value="Dipeptide-binding Protein, Domain 1"/>
    <property type="match status" value="1"/>
</dbReference>
<dbReference type="CDD" id="cd08512">
    <property type="entry name" value="PBP2_NikA_DppA_OppA_like_7"/>
    <property type="match status" value="1"/>
</dbReference>
<dbReference type="InterPro" id="IPR030678">
    <property type="entry name" value="Peptide/Ni-bd"/>
</dbReference>
<dbReference type="PIRSF" id="PIRSF002741">
    <property type="entry name" value="MppA"/>
    <property type="match status" value="1"/>
</dbReference>
<dbReference type="InterPro" id="IPR039424">
    <property type="entry name" value="SBP_5"/>
</dbReference>
<dbReference type="InterPro" id="IPR000914">
    <property type="entry name" value="SBP_5_dom"/>
</dbReference>
<gene>
    <name evidence="6" type="ORF">GM51_3665</name>
</gene>
<dbReference type="GO" id="GO:0030313">
    <property type="term" value="C:cell envelope"/>
    <property type="evidence" value="ECO:0007669"/>
    <property type="project" value="UniProtKB-SubCell"/>
</dbReference>
<evidence type="ECO:0000259" key="5">
    <source>
        <dbReference type="Pfam" id="PF00496"/>
    </source>
</evidence>
<dbReference type="Pfam" id="PF00496">
    <property type="entry name" value="SBP_bac_5"/>
    <property type="match status" value="1"/>
</dbReference>
<feature type="domain" description="Solute-binding protein family 5" evidence="5">
    <location>
        <begin position="87"/>
        <end position="455"/>
    </location>
</feature>
<organism evidence="6">
    <name type="scientific">freshwater metagenome</name>
    <dbReference type="NCBI Taxonomy" id="449393"/>
    <lineage>
        <taxon>unclassified sequences</taxon>
        <taxon>metagenomes</taxon>
        <taxon>ecological metagenomes</taxon>
    </lineage>
</organism>
<dbReference type="GO" id="GO:1904680">
    <property type="term" value="F:peptide transmembrane transporter activity"/>
    <property type="evidence" value="ECO:0007669"/>
    <property type="project" value="TreeGrafter"/>
</dbReference>
<dbReference type="SUPFAM" id="SSF53850">
    <property type="entry name" value="Periplasmic binding protein-like II"/>
    <property type="match status" value="1"/>
</dbReference>
<evidence type="ECO:0000256" key="4">
    <source>
        <dbReference type="ARBA" id="ARBA00022729"/>
    </source>
</evidence>
<comment type="caution">
    <text evidence="6">The sequence shown here is derived from an EMBL/GenBank/DDBJ whole genome shotgun (WGS) entry which is preliminary data.</text>
</comment>
<dbReference type="PANTHER" id="PTHR30290">
    <property type="entry name" value="PERIPLASMIC BINDING COMPONENT OF ABC TRANSPORTER"/>
    <property type="match status" value="1"/>
</dbReference>
<comment type="similarity">
    <text evidence="2">Belongs to the bacterial solute-binding protein 5 family.</text>
</comment>
<dbReference type="GO" id="GO:0015833">
    <property type="term" value="P:peptide transport"/>
    <property type="evidence" value="ECO:0007669"/>
    <property type="project" value="TreeGrafter"/>
</dbReference>
<protein>
    <recommendedName>
        <fullName evidence="5">Solute-binding protein family 5 domain-containing protein</fullName>
    </recommendedName>
</protein>
<proteinExistence type="inferred from homology"/>
<keyword evidence="4" id="KW-0732">Signal</keyword>
<sequence>MNLGRKGKPMKISFKKVASIAVSTALVTTGLVAAPAIAATKNLTVETVFQLTSTDPARSFEQTGNMINRALYETLLTYKGGDASTQVPGIASKWSVNAGATEFTFTIDSRAKFADGTKVTSADVVFSLNRLKNVKGNPSSLMNGITVSAPDASTVVLKTEKATPQVLAIVTSPALGILNSKVVKANGGSDAADANTADKALEFLKTQSAGSGPYVLSSFNLTTEVVLNKNTKYWGAAKAGYDKIIVRNVPVNVQRLNVIKGSSSIAVDLSPDQATNLGNKVNVVTGKASNVFFFYLSQNPTFSAATKFTANAKCIEAVRYGINYKKVVRYAGLGAVQAPGIIPSFFSGALSQKDAIVQDTARAKAAFDECGIKDTPVSIGYWGDGGAVNGLNFGSLAALVEEDLRAIGFKPKLTGAPIAVSLPLYRENKEEMGLWLWGPDWPDSTNYTESFSPGTKVGLRMGWLAGSDPVITNLQAQASTETNAKKRAALFTEWQKEMNKRSPLIPLVQPAAILVANKSVRGVQDHPIWKVNLSEIK</sequence>
<dbReference type="GO" id="GO:0042597">
    <property type="term" value="C:periplasmic space"/>
    <property type="evidence" value="ECO:0007669"/>
    <property type="project" value="UniProtKB-ARBA"/>
</dbReference>
<dbReference type="Gene3D" id="3.40.190.10">
    <property type="entry name" value="Periplasmic binding protein-like II"/>
    <property type="match status" value="1"/>
</dbReference>
<comment type="subcellular location">
    <subcellularLocation>
        <location evidence="1">Cell envelope</location>
    </subcellularLocation>
</comment>
<accession>A0A094QA86</accession>
<dbReference type="AlphaFoldDB" id="A0A094QA86"/>
<evidence type="ECO:0000256" key="2">
    <source>
        <dbReference type="ARBA" id="ARBA00005695"/>
    </source>
</evidence>
<reference evidence="6" key="1">
    <citation type="submission" date="2014-06" db="EMBL/GenBank/DDBJ databases">
        <title>Key roles for freshwater Actinobacteria revealed by deep metagenomic sequencing.</title>
        <authorList>
            <person name="Ghai R."/>
            <person name="Mizuno C.M."/>
            <person name="Picazo A."/>
            <person name="Camacho A."/>
            <person name="Rodriguez-Valera F."/>
        </authorList>
    </citation>
    <scope>NUCLEOTIDE SEQUENCE</scope>
</reference>
<keyword evidence="3" id="KW-0813">Transport</keyword>
<evidence type="ECO:0000256" key="3">
    <source>
        <dbReference type="ARBA" id="ARBA00022448"/>
    </source>
</evidence>
<dbReference type="PANTHER" id="PTHR30290:SF10">
    <property type="entry name" value="PERIPLASMIC OLIGOPEPTIDE-BINDING PROTEIN-RELATED"/>
    <property type="match status" value="1"/>
</dbReference>
<dbReference type="EMBL" id="JNSL01000013">
    <property type="protein sequence ID" value="KGA21145.1"/>
    <property type="molecule type" value="Genomic_DNA"/>
</dbReference>